<feature type="signal peptide" evidence="1">
    <location>
        <begin position="1"/>
        <end position="18"/>
    </location>
</feature>
<feature type="chain" id="PRO_5012170181" evidence="1">
    <location>
        <begin position="19"/>
        <end position="244"/>
    </location>
</feature>
<accession>A0A1Y6CE48</accession>
<dbReference type="EMBL" id="FWZT01000018">
    <property type="protein sequence ID" value="SMF56624.1"/>
    <property type="molecule type" value="Genomic_DNA"/>
</dbReference>
<dbReference type="CDD" id="cd16329">
    <property type="entry name" value="LolA_like"/>
    <property type="match status" value="1"/>
</dbReference>
<feature type="domain" description="Uncharacterized protein TP-0789" evidence="2">
    <location>
        <begin position="63"/>
        <end position="244"/>
    </location>
</feature>
<dbReference type="Proteomes" id="UP000192907">
    <property type="component" value="Unassembled WGS sequence"/>
</dbReference>
<proteinExistence type="predicted"/>
<evidence type="ECO:0000313" key="3">
    <source>
        <dbReference type="EMBL" id="SMF56624.1"/>
    </source>
</evidence>
<dbReference type="Pfam" id="PF17131">
    <property type="entry name" value="LolA_like"/>
    <property type="match status" value="1"/>
</dbReference>
<dbReference type="InterPro" id="IPR033399">
    <property type="entry name" value="TP_0789-like"/>
</dbReference>
<sequence>MKLWFPAIIFLSTSYASAQPTVKEILLKIDAVQNHPATKVESEMVVHTKRFERRIKSLSYVEGKEKAFTEYLAPKREKGTKMLKLGDKIWIYYPQADRTVTIAGHMLRQSVMGSDLSYEDMMENDSLADAYSGTLTRSDTILKRNVWELELKANSASSAYQKRKVWVDQERFVVLKELLYSATDILLKSVTIKKVEQFGKRWYPTQIIFKDELKQGKGTEYLIHNIEFLESIPSSQFEKRQLRR</sequence>
<organism evidence="3 4">
    <name type="scientific">Pseudobacteriovorax antillogorgiicola</name>
    <dbReference type="NCBI Taxonomy" id="1513793"/>
    <lineage>
        <taxon>Bacteria</taxon>
        <taxon>Pseudomonadati</taxon>
        <taxon>Bdellovibrionota</taxon>
        <taxon>Oligoflexia</taxon>
        <taxon>Oligoflexales</taxon>
        <taxon>Pseudobacteriovoracaceae</taxon>
        <taxon>Pseudobacteriovorax</taxon>
    </lineage>
</organism>
<dbReference type="STRING" id="1513793.SAMN06296036_11843"/>
<dbReference type="AlphaFoldDB" id="A0A1Y6CE48"/>
<reference evidence="4" key="1">
    <citation type="submission" date="2017-04" db="EMBL/GenBank/DDBJ databases">
        <authorList>
            <person name="Varghese N."/>
            <person name="Submissions S."/>
        </authorList>
    </citation>
    <scope>NUCLEOTIDE SEQUENCE [LARGE SCALE GENOMIC DNA]</scope>
    <source>
        <strain evidence="4">RKEM611</strain>
    </source>
</reference>
<protein>
    <submittedName>
        <fullName evidence="3">Outer membrane lipoprotein-sorting protein</fullName>
    </submittedName>
</protein>
<gene>
    <name evidence="3" type="ORF">SAMN06296036_11843</name>
</gene>
<dbReference type="RefSeq" id="WP_132322398.1">
    <property type="nucleotide sequence ID" value="NZ_FWZT01000018.1"/>
</dbReference>
<dbReference type="OrthoDB" id="357718at2"/>
<keyword evidence="4" id="KW-1185">Reference proteome</keyword>
<evidence type="ECO:0000256" key="1">
    <source>
        <dbReference type="SAM" id="SignalP"/>
    </source>
</evidence>
<evidence type="ECO:0000259" key="2">
    <source>
        <dbReference type="Pfam" id="PF17131"/>
    </source>
</evidence>
<name>A0A1Y6CE48_9BACT</name>
<dbReference type="Gene3D" id="2.50.20.10">
    <property type="entry name" value="Lipoprotein localisation LolA/LolB/LppX"/>
    <property type="match status" value="1"/>
</dbReference>
<keyword evidence="3" id="KW-0449">Lipoprotein</keyword>
<evidence type="ECO:0000313" key="4">
    <source>
        <dbReference type="Proteomes" id="UP000192907"/>
    </source>
</evidence>
<keyword evidence="1" id="KW-0732">Signal</keyword>